<dbReference type="EMBL" id="JAMZIH010002765">
    <property type="protein sequence ID" value="KAJ1677236.1"/>
    <property type="molecule type" value="Genomic_DNA"/>
</dbReference>
<reference evidence="1" key="1">
    <citation type="submission" date="2022-06" db="EMBL/GenBank/DDBJ databases">
        <title>Phylogenomic reconstructions and comparative analyses of Kickxellomycotina fungi.</title>
        <authorList>
            <person name="Reynolds N.K."/>
            <person name="Stajich J.E."/>
            <person name="Barry K."/>
            <person name="Grigoriev I.V."/>
            <person name="Crous P."/>
            <person name="Smith M.E."/>
        </authorList>
    </citation>
    <scope>NUCLEOTIDE SEQUENCE</scope>
    <source>
        <strain evidence="1">RSA 2271</strain>
    </source>
</reference>
<accession>A0ACC1HNI4</accession>
<gene>
    <name evidence="1" type="ORF">EV182_006589</name>
</gene>
<dbReference type="Proteomes" id="UP001145114">
    <property type="component" value="Unassembled WGS sequence"/>
</dbReference>
<feature type="non-terminal residue" evidence="1">
    <location>
        <position position="79"/>
    </location>
</feature>
<comment type="caution">
    <text evidence="1">The sequence shown here is derived from an EMBL/GenBank/DDBJ whole genome shotgun (WGS) entry which is preliminary data.</text>
</comment>
<proteinExistence type="predicted"/>
<evidence type="ECO:0000313" key="2">
    <source>
        <dbReference type="Proteomes" id="UP001145114"/>
    </source>
</evidence>
<name>A0ACC1HNI4_9FUNG</name>
<organism evidence="1 2">
    <name type="scientific">Spiromyces aspiralis</name>
    <dbReference type="NCBI Taxonomy" id="68401"/>
    <lineage>
        <taxon>Eukaryota</taxon>
        <taxon>Fungi</taxon>
        <taxon>Fungi incertae sedis</taxon>
        <taxon>Zoopagomycota</taxon>
        <taxon>Kickxellomycotina</taxon>
        <taxon>Kickxellomycetes</taxon>
        <taxon>Kickxellales</taxon>
        <taxon>Kickxellaceae</taxon>
        <taxon>Spiromyces</taxon>
    </lineage>
</organism>
<sequence>MSLANLIKKHPSLKPWDIDAYKAKFDDTIDTRDAIKCIEELLQGKSYDEIREVLKQVMSRPAVLDFEEFVEVRYWHSAA</sequence>
<keyword evidence="2" id="KW-1185">Reference proteome</keyword>
<evidence type="ECO:0000313" key="1">
    <source>
        <dbReference type="EMBL" id="KAJ1677236.1"/>
    </source>
</evidence>
<protein>
    <submittedName>
        <fullName evidence="1">Uncharacterized protein</fullName>
    </submittedName>
</protein>